<dbReference type="InterPro" id="IPR050083">
    <property type="entry name" value="HtpX_protease"/>
</dbReference>
<evidence type="ECO:0000256" key="7">
    <source>
        <dbReference type="ARBA" id="ARBA00022833"/>
    </source>
</evidence>
<keyword evidence="9 11" id="KW-0482">Metalloprotease</keyword>
<feature type="active site" evidence="11">
    <location>
        <position position="168"/>
    </location>
</feature>
<feature type="transmembrane region" description="Helical" evidence="11">
    <location>
        <begin position="71"/>
        <end position="93"/>
    </location>
</feature>
<reference evidence="13 14" key="1">
    <citation type="submission" date="2013-11" db="EMBL/GenBank/DDBJ databases">
        <title>Comparative genomics of Ignicoccus.</title>
        <authorList>
            <person name="Podar M."/>
        </authorList>
    </citation>
    <scope>NUCLEOTIDE SEQUENCE [LARGE SCALE GENOMIC DNA]</scope>
    <source>
        <strain evidence="13 14">DSM 13165</strain>
    </source>
</reference>
<evidence type="ECO:0000313" key="13">
    <source>
        <dbReference type="EMBL" id="ALU12020.1"/>
    </source>
</evidence>
<organism evidence="13 14">
    <name type="scientific">Ignicoccus islandicus DSM 13165</name>
    <dbReference type="NCBI Taxonomy" id="940295"/>
    <lineage>
        <taxon>Archaea</taxon>
        <taxon>Thermoproteota</taxon>
        <taxon>Thermoprotei</taxon>
        <taxon>Desulfurococcales</taxon>
        <taxon>Desulfurococcaceae</taxon>
        <taxon>Ignicoccus</taxon>
    </lineage>
</organism>
<keyword evidence="4 11" id="KW-0812">Transmembrane</keyword>
<dbReference type="GO" id="GO:0004222">
    <property type="term" value="F:metalloendopeptidase activity"/>
    <property type="evidence" value="ECO:0007669"/>
    <property type="project" value="UniProtKB-UniRule"/>
</dbReference>
<feature type="binding site" evidence="11">
    <location>
        <position position="167"/>
    </location>
    <ligand>
        <name>Zn(2+)</name>
        <dbReference type="ChEBI" id="CHEBI:29105"/>
        <note>catalytic</note>
    </ligand>
</feature>
<feature type="transmembrane region" description="Helical" evidence="11">
    <location>
        <begin position="6"/>
        <end position="29"/>
    </location>
</feature>
<dbReference type="Gene3D" id="3.30.2010.10">
    <property type="entry name" value="Metalloproteases ('zincins'), catalytic domain"/>
    <property type="match status" value="1"/>
</dbReference>
<dbReference type="InterPro" id="IPR022919">
    <property type="entry name" value="Pept_M48_protease_HtpX"/>
</dbReference>
<evidence type="ECO:0000256" key="8">
    <source>
        <dbReference type="ARBA" id="ARBA00022989"/>
    </source>
</evidence>
<dbReference type="InterPro" id="IPR001915">
    <property type="entry name" value="Peptidase_M48"/>
</dbReference>
<accession>A0A0U2U7B3</accession>
<evidence type="ECO:0000256" key="3">
    <source>
        <dbReference type="ARBA" id="ARBA00022670"/>
    </source>
</evidence>
<dbReference type="GO" id="GO:0006508">
    <property type="term" value="P:proteolysis"/>
    <property type="evidence" value="ECO:0007669"/>
    <property type="project" value="UniProtKB-KW"/>
</dbReference>
<evidence type="ECO:0000256" key="6">
    <source>
        <dbReference type="ARBA" id="ARBA00022801"/>
    </source>
</evidence>
<evidence type="ECO:0000256" key="9">
    <source>
        <dbReference type="ARBA" id="ARBA00023049"/>
    </source>
</evidence>
<feature type="domain" description="Peptidase M48" evidence="12">
    <location>
        <begin position="104"/>
        <end position="346"/>
    </location>
</feature>
<feature type="binding site" evidence="11">
    <location>
        <position position="171"/>
    </location>
    <ligand>
        <name>Zn(2+)</name>
        <dbReference type="ChEBI" id="CHEBI:29105"/>
        <note>catalytic</note>
    </ligand>
</feature>
<keyword evidence="6 11" id="KW-0378">Hydrolase</keyword>
<dbReference type="STRING" id="940295.EYM_07220"/>
<dbReference type="CDD" id="cd07338">
    <property type="entry name" value="M48B_HtpX_like"/>
    <property type="match status" value="1"/>
</dbReference>
<feature type="binding site" evidence="11">
    <location>
        <position position="244"/>
    </location>
    <ligand>
        <name>Zn(2+)</name>
        <dbReference type="ChEBI" id="CHEBI:29105"/>
        <note>catalytic</note>
    </ligand>
</feature>
<proteinExistence type="inferred from homology"/>
<dbReference type="PANTHER" id="PTHR43221:SF2">
    <property type="entry name" value="PROTEASE HTPX HOMOLOG"/>
    <property type="match status" value="1"/>
</dbReference>
<dbReference type="PATRIC" id="fig|940295.4.peg.1403"/>
<keyword evidence="5 11" id="KW-0479">Metal-binding</keyword>
<dbReference type="GO" id="GO:0008270">
    <property type="term" value="F:zinc ion binding"/>
    <property type="evidence" value="ECO:0007669"/>
    <property type="project" value="UniProtKB-UniRule"/>
</dbReference>
<dbReference type="GO" id="GO:0005886">
    <property type="term" value="C:plasma membrane"/>
    <property type="evidence" value="ECO:0007669"/>
    <property type="project" value="UniProtKB-SubCell"/>
</dbReference>
<dbReference type="Proteomes" id="UP000060778">
    <property type="component" value="Chromosome"/>
</dbReference>
<protein>
    <recommendedName>
        <fullName evidence="11">Protease HtpX homolog</fullName>
        <ecNumber evidence="11">3.4.24.-</ecNumber>
    </recommendedName>
</protein>
<feature type="transmembrane region" description="Helical" evidence="11">
    <location>
        <begin position="177"/>
        <end position="194"/>
    </location>
</feature>
<evidence type="ECO:0000256" key="5">
    <source>
        <dbReference type="ARBA" id="ARBA00022723"/>
    </source>
</evidence>
<dbReference type="PANTHER" id="PTHR43221">
    <property type="entry name" value="PROTEASE HTPX"/>
    <property type="match status" value="1"/>
</dbReference>
<dbReference type="RefSeq" id="WP_083495113.1">
    <property type="nucleotide sequence ID" value="NZ_CP006867.1"/>
</dbReference>
<dbReference type="KEGG" id="iis:EYM_07220"/>
<evidence type="ECO:0000259" key="12">
    <source>
        <dbReference type="Pfam" id="PF01435"/>
    </source>
</evidence>
<keyword evidence="14" id="KW-1185">Reference proteome</keyword>
<keyword evidence="2 11" id="KW-1003">Cell membrane</keyword>
<evidence type="ECO:0000313" key="14">
    <source>
        <dbReference type="Proteomes" id="UP000060778"/>
    </source>
</evidence>
<sequence length="348" mass="39972">MFWFGIGYLLEPIIMAVALGLFIAMAPYITRTPRGEKELKFFMFLTIVGYALILFAAYAFLTSYLGYVPSLWTFALILTGIGALQYFIAPFLINIMYRAEPAPPEIQEMVNRLAQRSGLKPPKAMIARVPIPNAFAYGNFLTGRYVALTEGITRTMDEEELEAVIGHELGHHKHNDIWLILALSLAPMFVYYLGRIMMEWGFWGSASERDRENSSLAFLVAGIALVAISFILNFIILQFNRLREYYADLHGAKVKGKKPMQRALARLHVTFENIKSNPVYQKELEQFNESPAKMLFIYAFTQTFASPYYDMDEIIERLKREETNPIMEVFMSHPPIPKRLRFLDNISE</sequence>
<dbReference type="EMBL" id="CP006867">
    <property type="protein sequence ID" value="ALU12020.1"/>
    <property type="molecule type" value="Genomic_DNA"/>
</dbReference>
<keyword evidence="10 11" id="KW-0472">Membrane</keyword>
<comment type="cofactor">
    <cofactor evidence="11">
        <name>Zn(2+)</name>
        <dbReference type="ChEBI" id="CHEBI:29105"/>
    </cofactor>
    <text evidence="11">Binds 1 zinc ion per subunit.</text>
</comment>
<evidence type="ECO:0000256" key="10">
    <source>
        <dbReference type="ARBA" id="ARBA00023136"/>
    </source>
</evidence>
<evidence type="ECO:0000256" key="11">
    <source>
        <dbReference type="HAMAP-Rule" id="MF_00188"/>
    </source>
</evidence>
<keyword evidence="3 11" id="KW-0645">Protease</keyword>
<dbReference type="AlphaFoldDB" id="A0A0U2U7B3"/>
<dbReference type="GeneID" id="30680816"/>
<dbReference type="HAMAP" id="MF_00188">
    <property type="entry name" value="Pept_M48_protease_HtpX"/>
    <property type="match status" value="1"/>
</dbReference>
<gene>
    <name evidence="11" type="primary">htpX</name>
    <name evidence="13" type="ORF">EYM_07220</name>
</gene>
<name>A0A0U2U7B3_9CREN</name>
<evidence type="ECO:0000256" key="2">
    <source>
        <dbReference type="ARBA" id="ARBA00022475"/>
    </source>
</evidence>
<comment type="similarity">
    <text evidence="1 11">Belongs to the peptidase M48B family.</text>
</comment>
<feature type="transmembrane region" description="Helical" evidence="11">
    <location>
        <begin position="41"/>
        <end position="65"/>
    </location>
</feature>
<comment type="subcellular location">
    <subcellularLocation>
        <location evidence="11">Cell membrane</location>
        <topology evidence="11">Multi-pass membrane protein</topology>
    </subcellularLocation>
</comment>
<dbReference type="EC" id="3.4.24.-" evidence="11"/>
<dbReference type="Pfam" id="PF01435">
    <property type="entry name" value="Peptidase_M48"/>
    <property type="match status" value="1"/>
</dbReference>
<keyword evidence="8 11" id="KW-1133">Transmembrane helix</keyword>
<evidence type="ECO:0000256" key="1">
    <source>
        <dbReference type="ARBA" id="ARBA00009779"/>
    </source>
</evidence>
<keyword evidence="7 11" id="KW-0862">Zinc</keyword>
<evidence type="ECO:0000256" key="4">
    <source>
        <dbReference type="ARBA" id="ARBA00022692"/>
    </source>
</evidence>
<dbReference type="OrthoDB" id="28389at2157"/>
<feature type="transmembrane region" description="Helical" evidence="11">
    <location>
        <begin position="214"/>
        <end position="236"/>
    </location>
</feature>